<organism evidence="3 4">
    <name type="scientific">Mucilaginibacter myungsuensis</name>
    <dbReference type="NCBI Taxonomy" id="649104"/>
    <lineage>
        <taxon>Bacteria</taxon>
        <taxon>Pseudomonadati</taxon>
        <taxon>Bacteroidota</taxon>
        <taxon>Sphingobacteriia</taxon>
        <taxon>Sphingobacteriales</taxon>
        <taxon>Sphingobacteriaceae</taxon>
        <taxon>Mucilaginibacter</taxon>
    </lineage>
</organism>
<dbReference type="InterPro" id="IPR013096">
    <property type="entry name" value="Cupin_2"/>
</dbReference>
<evidence type="ECO:0000313" key="3">
    <source>
        <dbReference type="EMBL" id="MBE9662484.1"/>
    </source>
</evidence>
<keyword evidence="1" id="KW-0732">Signal</keyword>
<dbReference type="Proteomes" id="UP000622475">
    <property type="component" value="Unassembled WGS sequence"/>
</dbReference>
<evidence type="ECO:0000313" key="4">
    <source>
        <dbReference type="Proteomes" id="UP000622475"/>
    </source>
</evidence>
<dbReference type="PANTHER" id="PTHR36440:SF1">
    <property type="entry name" value="PUTATIVE (AFU_ORTHOLOGUE AFUA_8G07350)-RELATED"/>
    <property type="match status" value="1"/>
</dbReference>
<sequence>MNRRHLLQLLATTMAGPAILANTAFAAADPRPVHIPAAAGKKGKIGEGDIHFKLNSQQTSGLMGTTESVLPPGLLGAPPHSHKGFDEICRVLEGTLTIMVGDEVFKVNAGDWHLRPRGIVHTFWNDGKVPAKFIEICAPGGHEAYMSELSELFVNNARPKPGDLDKLATKYDIAFDWPKLPVVMQKYGVHL</sequence>
<name>A0A929KVQ4_9SPHI</name>
<proteinExistence type="predicted"/>
<evidence type="ECO:0000256" key="1">
    <source>
        <dbReference type="SAM" id="SignalP"/>
    </source>
</evidence>
<dbReference type="AlphaFoldDB" id="A0A929KVQ4"/>
<feature type="domain" description="Cupin type-2" evidence="2">
    <location>
        <begin position="69"/>
        <end position="136"/>
    </location>
</feature>
<comment type="caution">
    <text evidence="3">The sequence shown here is derived from an EMBL/GenBank/DDBJ whole genome shotgun (WGS) entry which is preliminary data.</text>
</comment>
<dbReference type="Gene3D" id="2.60.120.10">
    <property type="entry name" value="Jelly Rolls"/>
    <property type="match status" value="1"/>
</dbReference>
<feature type="signal peptide" evidence="1">
    <location>
        <begin position="1"/>
        <end position="26"/>
    </location>
</feature>
<reference evidence="3" key="1">
    <citation type="submission" date="2020-10" db="EMBL/GenBank/DDBJ databases">
        <title>Mucilaginibacter mali sp. nov., isolated from rhizosphere soil of apple orchard.</title>
        <authorList>
            <person name="Lee J.-S."/>
            <person name="Kim H.S."/>
            <person name="Kim J.-S."/>
        </authorList>
    </citation>
    <scope>NUCLEOTIDE SEQUENCE</scope>
    <source>
        <strain evidence="3">KCTC 22746</strain>
    </source>
</reference>
<dbReference type="SUPFAM" id="SSF51182">
    <property type="entry name" value="RmlC-like cupins"/>
    <property type="match status" value="1"/>
</dbReference>
<dbReference type="Pfam" id="PF07883">
    <property type="entry name" value="Cupin_2"/>
    <property type="match status" value="1"/>
</dbReference>
<dbReference type="RefSeq" id="WP_194111705.1">
    <property type="nucleotide sequence ID" value="NZ_JADFFL010000004.1"/>
</dbReference>
<dbReference type="InterPro" id="IPR014710">
    <property type="entry name" value="RmlC-like_jellyroll"/>
</dbReference>
<dbReference type="PANTHER" id="PTHR36440">
    <property type="entry name" value="PUTATIVE (AFU_ORTHOLOGUE AFUA_8G07350)-RELATED"/>
    <property type="match status" value="1"/>
</dbReference>
<gene>
    <name evidence="3" type="ORF">IRJ16_11380</name>
</gene>
<feature type="chain" id="PRO_5036746052" evidence="1">
    <location>
        <begin position="27"/>
        <end position="191"/>
    </location>
</feature>
<accession>A0A929KVQ4</accession>
<dbReference type="InterPro" id="IPR011051">
    <property type="entry name" value="RmlC_Cupin_sf"/>
</dbReference>
<protein>
    <submittedName>
        <fullName evidence="3">Cupin domain-containing protein</fullName>
    </submittedName>
</protein>
<dbReference type="EMBL" id="JADFFL010000004">
    <property type="protein sequence ID" value="MBE9662484.1"/>
    <property type="molecule type" value="Genomic_DNA"/>
</dbReference>
<evidence type="ECO:0000259" key="2">
    <source>
        <dbReference type="Pfam" id="PF07883"/>
    </source>
</evidence>
<keyword evidence="4" id="KW-1185">Reference proteome</keyword>
<dbReference type="InterPro" id="IPR053146">
    <property type="entry name" value="QDO-like"/>
</dbReference>